<protein>
    <recommendedName>
        <fullName evidence="2">SGNH hydrolase-type esterase domain-containing protein</fullName>
    </recommendedName>
</protein>
<dbReference type="Gene3D" id="3.40.50.1110">
    <property type="entry name" value="SGNH hydrolase"/>
    <property type="match status" value="1"/>
</dbReference>
<accession>A0A1V6PXX3</accession>
<feature type="signal peptide" evidence="1">
    <location>
        <begin position="1"/>
        <end position="19"/>
    </location>
</feature>
<dbReference type="PANTHER" id="PTHR43695:SF2">
    <property type="entry name" value="PUTATIVE (AFU_ORTHOLOGUE AFUA_2G17250)-RELATED"/>
    <property type="match status" value="1"/>
</dbReference>
<dbReference type="Pfam" id="PF13472">
    <property type="entry name" value="Lipase_GDSL_2"/>
    <property type="match status" value="1"/>
</dbReference>
<feature type="chain" id="PRO_5010703082" description="SGNH hydrolase-type esterase domain-containing protein" evidence="1">
    <location>
        <begin position="20"/>
        <end position="264"/>
    </location>
</feature>
<dbReference type="STRING" id="416450.A0A1V6PXX3"/>
<evidence type="ECO:0000259" key="2">
    <source>
        <dbReference type="Pfam" id="PF13472"/>
    </source>
</evidence>
<name>A0A1V6PXX3_9EURO</name>
<organism evidence="3 4">
    <name type="scientific">Penicillium antarcticum</name>
    <dbReference type="NCBI Taxonomy" id="416450"/>
    <lineage>
        <taxon>Eukaryota</taxon>
        <taxon>Fungi</taxon>
        <taxon>Dikarya</taxon>
        <taxon>Ascomycota</taxon>
        <taxon>Pezizomycotina</taxon>
        <taxon>Eurotiomycetes</taxon>
        <taxon>Eurotiomycetidae</taxon>
        <taxon>Eurotiales</taxon>
        <taxon>Aspergillaceae</taxon>
        <taxon>Penicillium</taxon>
    </lineage>
</organism>
<keyword evidence="1" id="KW-0732">Signal</keyword>
<feature type="domain" description="SGNH hydrolase-type esterase" evidence="2">
    <location>
        <begin position="38"/>
        <end position="221"/>
    </location>
</feature>
<gene>
    <name evidence="3" type="ORF">PENANT_c026G06712</name>
</gene>
<proteinExistence type="predicted"/>
<dbReference type="InterPro" id="IPR013830">
    <property type="entry name" value="SGNH_hydro"/>
</dbReference>
<dbReference type="InterPro" id="IPR036514">
    <property type="entry name" value="SGNH_hydro_sf"/>
</dbReference>
<evidence type="ECO:0000313" key="4">
    <source>
        <dbReference type="Proteomes" id="UP000191672"/>
    </source>
</evidence>
<comment type="caution">
    <text evidence="3">The sequence shown here is derived from an EMBL/GenBank/DDBJ whole genome shotgun (WGS) entry which is preliminary data.</text>
</comment>
<dbReference type="PANTHER" id="PTHR43695">
    <property type="entry name" value="PUTATIVE (AFU_ORTHOLOGUE AFUA_2G17250)-RELATED"/>
    <property type="match status" value="1"/>
</dbReference>
<dbReference type="Proteomes" id="UP000191672">
    <property type="component" value="Unassembled WGS sequence"/>
</dbReference>
<dbReference type="SUPFAM" id="SSF52266">
    <property type="entry name" value="SGNH hydrolase"/>
    <property type="match status" value="1"/>
</dbReference>
<dbReference type="GO" id="GO:0016787">
    <property type="term" value="F:hydrolase activity"/>
    <property type="evidence" value="ECO:0007669"/>
    <property type="project" value="InterPro"/>
</dbReference>
<evidence type="ECO:0000256" key="1">
    <source>
        <dbReference type="SAM" id="SignalP"/>
    </source>
</evidence>
<reference evidence="4" key="1">
    <citation type="journal article" date="2017" name="Nat. Microbiol.">
        <title>Global analysis of biosynthetic gene clusters reveals vast potential of secondary metabolite production in Penicillium species.</title>
        <authorList>
            <person name="Nielsen J.C."/>
            <person name="Grijseels S."/>
            <person name="Prigent S."/>
            <person name="Ji B."/>
            <person name="Dainat J."/>
            <person name="Nielsen K.F."/>
            <person name="Frisvad J.C."/>
            <person name="Workman M."/>
            <person name="Nielsen J."/>
        </authorList>
    </citation>
    <scope>NUCLEOTIDE SEQUENCE [LARGE SCALE GENOMIC DNA]</scope>
    <source>
        <strain evidence="4">IBT 31811</strain>
    </source>
</reference>
<sequence>MILGAAKLSSIAMIAWVQAHPFLGAAKQSPKSPYFILAGDSTTATQSSNGGGWGDGFLNTTLFQGATGINYGHNGATTVSFRAGGDWNNVLEVVGQVRDKYTPFVTIQFGHNDQKATANISLSQYAENLETFVTEVVNAGAIPILVTPLSRRNYKNSTGTPSIITSLVNETVATISAAHHSGSKYIDLNQASTGYLNAIGPTNAYSYNLNPVDYTHLNVAGSVVFGGIVAEMISQDFPDLRKDGYLRINEQLKKDVDRGIYYYP</sequence>
<dbReference type="CDD" id="cd01821">
    <property type="entry name" value="Rhamnogalacturan_acetylesterase_like"/>
    <property type="match status" value="1"/>
</dbReference>
<evidence type="ECO:0000313" key="3">
    <source>
        <dbReference type="EMBL" id="OQD81542.1"/>
    </source>
</evidence>
<dbReference type="InterPro" id="IPR037459">
    <property type="entry name" value="RhgT-like"/>
</dbReference>
<dbReference type="AlphaFoldDB" id="A0A1V6PXX3"/>
<keyword evidence="4" id="KW-1185">Reference proteome</keyword>
<dbReference type="EMBL" id="MDYN01000026">
    <property type="protein sequence ID" value="OQD81542.1"/>
    <property type="molecule type" value="Genomic_DNA"/>
</dbReference>